<evidence type="ECO:0008006" key="2">
    <source>
        <dbReference type="Google" id="ProtNLM"/>
    </source>
</evidence>
<dbReference type="InterPro" id="IPR040256">
    <property type="entry name" value="At4g02000-like"/>
</dbReference>
<reference evidence="1" key="1">
    <citation type="submission" date="2020-06" db="EMBL/GenBank/DDBJ databases">
        <authorList>
            <person name="Li T."/>
            <person name="Hu X."/>
            <person name="Zhang T."/>
            <person name="Song X."/>
            <person name="Zhang H."/>
            <person name="Dai N."/>
            <person name="Sheng W."/>
            <person name="Hou X."/>
            <person name="Wei L."/>
        </authorList>
    </citation>
    <scope>NUCLEOTIDE SEQUENCE</scope>
    <source>
        <strain evidence="1">KEN8</strain>
        <tissue evidence="1">Leaf</tissue>
    </source>
</reference>
<proteinExistence type="predicted"/>
<dbReference type="PANTHER" id="PTHR31286">
    <property type="entry name" value="GLYCINE-RICH CELL WALL STRUCTURAL PROTEIN 1.8-LIKE"/>
    <property type="match status" value="1"/>
</dbReference>
<accession>A0AAW2PMV9</accession>
<sequence>MRVFKWSPTFTPDQESSIVPVWVNFSELPAHLFYKDAIFSIASIVGTPLQMADSTYNQSKFSWARVCIEIDLLKPLLEDFDIQIEDRKIIQKIEYEKIPHYCSLCKHVGHQALECYSKGKMAMQPACKLFDKRLARKEPTVLERGECSKTAEERHRYASIDLLNEDLDNNFQSAAENEIAHSSNYVVTTDIEICRKDGENVGVGMVNVENDVVVHANRSEKNEACNNVTNTTNGGSLKDWTDFDAEKDDELYVVHEKETENLIPDSIVNVETVEKEARKDIIAAIEIDAKDPLETVHELEESQENIVKPIDSVGTLIIRPNNFVCDLMRGKKRIKKCVLLYDPVRQMNLKPLDTGEHLRQQRPGRKDGLFAGLRRRTEEMGRGCGMG</sequence>
<protein>
    <recommendedName>
        <fullName evidence="2">DUF4283 domain-containing protein</fullName>
    </recommendedName>
</protein>
<dbReference type="EMBL" id="JACGWM010000008">
    <property type="protein sequence ID" value="KAL0356485.1"/>
    <property type="molecule type" value="Genomic_DNA"/>
</dbReference>
<comment type="caution">
    <text evidence="1">The sequence shown here is derived from an EMBL/GenBank/DDBJ whole genome shotgun (WGS) entry which is preliminary data.</text>
</comment>
<reference evidence="1" key="2">
    <citation type="journal article" date="2024" name="Plant">
        <title>Genomic evolution and insights into agronomic trait innovations of Sesamum species.</title>
        <authorList>
            <person name="Miao H."/>
            <person name="Wang L."/>
            <person name="Qu L."/>
            <person name="Liu H."/>
            <person name="Sun Y."/>
            <person name="Le M."/>
            <person name="Wang Q."/>
            <person name="Wei S."/>
            <person name="Zheng Y."/>
            <person name="Lin W."/>
            <person name="Duan Y."/>
            <person name="Cao H."/>
            <person name="Xiong S."/>
            <person name="Wang X."/>
            <person name="Wei L."/>
            <person name="Li C."/>
            <person name="Ma Q."/>
            <person name="Ju M."/>
            <person name="Zhao R."/>
            <person name="Li G."/>
            <person name="Mu C."/>
            <person name="Tian Q."/>
            <person name="Mei H."/>
            <person name="Zhang T."/>
            <person name="Gao T."/>
            <person name="Zhang H."/>
        </authorList>
    </citation>
    <scope>NUCLEOTIDE SEQUENCE</scope>
    <source>
        <strain evidence="1">KEN8</strain>
    </source>
</reference>
<organism evidence="1">
    <name type="scientific">Sesamum calycinum</name>
    <dbReference type="NCBI Taxonomy" id="2727403"/>
    <lineage>
        <taxon>Eukaryota</taxon>
        <taxon>Viridiplantae</taxon>
        <taxon>Streptophyta</taxon>
        <taxon>Embryophyta</taxon>
        <taxon>Tracheophyta</taxon>
        <taxon>Spermatophyta</taxon>
        <taxon>Magnoliopsida</taxon>
        <taxon>eudicotyledons</taxon>
        <taxon>Gunneridae</taxon>
        <taxon>Pentapetalae</taxon>
        <taxon>asterids</taxon>
        <taxon>lamiids</taxon>
        <taxon>Lamiales</taxon>
        <taxon>Pedaliaceae</taxon>
        <taxon>Sesamum</taxon>
    </lineage>
</organism>
<dbReference type="PANTHER" id="PTHR31286:SF179">
    <property type="entry name" value="RNASE H TYPE-1 DOMAIN-CONTAINING PROTEIN"/>
    <property type="match status" value="1"/>
</dbReference>
<dbReference type="AlphaFoldDB" id="A0AAW2PMV9"/>
<name>A0AAW2PMV9_9LAMI</name>
<gene>
    <name evidence="1" type="ORF">Scaly_1334200</name>
</gene>
<evidence type="ECO:0000313" key="1">
    <source>
        <dbReference type="EMBL" id="KAL0356485.1"/>
    </source>
</evidence>